<evidence type="ECO:0000313" key="11">
    <source>
        <dbReference type="EMBL" id="CAB4582635.1"/>
    </source>
</evidence>
<dbReference type="GO" id="GO:0010468">
    <property type="term" value="P:regulation of gene expression"/>
    <property type="evidence" value="ECO:0007669"/>
    <property type="project" value="TreeGrafter"/>
</dbReference>
<keyword evidence="5" id="KW-0255">Endonuclease</keyword>
<dbReference type="SUPFAM" id="SSF69065">
    <property type="entry name" value="RNase III domain-like"/>
    <property type="match status" value="1"/>
</dbReference>
<reference evidence="11" key="1">
    <citation type="submission" date="2020-05" db="EMBL/GenBank/DDBJ databases">
        <authorList>
            <person name="Chiriac C."/>
            <person name="Salcher M."/>
            <person name="Ghai R."/>
            <person name="Kavagutti S V."/>
        </authorList>
    </citation>
    <scope>NUCLEOTIDE SEQUENCE</scope>
</reference>
<evidence type="ECO:0000256" key="2">
    <source>
        <dbReference type="ARBA" id="ARBA00010183"/>
    </source>
</evidence>
<proteinExistence type="inferred from homology"/>
<feature type="domain" description="RNase III" evidence="10">
    <location>
        <begin position="40"/>
        <end position="158"/>
    </location>
</feature>
<dbReference type="Pfam" id="PF00035">
    <property type="entry name" value="dsrm"/>
    <property type="match status" value="1"/>
</dbReference>
<sequence>MAGMLSRIKNRARLASRRGRRGRHRPALGFDEWTMKVASHRFSNRELGRQSMSHRSWCGENGGRPSNERLEFLGDAILQWVVTDMIYVEFPDRDEGSLTDVRKSLVNAEMLAEIAREIDLGSQLLLGAGEDDAGGRSKTSILADALEAFIGALYLDGGPQKAQPFVRSIMSGRLGGSFERLEDFDARSHLIRVCVREWGRPPLVEITSQGAAHEPTFTAVVIINGEEMGRADGRSKKIAAQAASVGALAVLGARGVDTGRA</sequence>
<keyword evidence="7" id="KW-0694">RNA-binding</keyword>
<evidence type="ECO:0000259" key="9">
    <source>
        <dbReference type="PROSITE" id="PS50137"/>
    </source>
</evidence>
<dbReference type="PROSITE" id="PS50137">
    <property type="entry name" value="DS_RBD"/>
    <property type="match status" value="1"/>
</dbReference>
<gene>
    <name evidence="11" type="ORF">UFOPK1722_01150</name>
</gene>
<dbReference type="PROSITE" id="PS00517">
    <property type="entry name" value="RNASE_3_1"/>
    <property type="match status" value="1"/>
</dbReference>
<dbReference type="Gene3D" id="3.30.160.20">
    <property type="match status" value="1"/>
</dbReference>
<comment type="catalytic activity">
    <reaction evidence="1">
        <text>Endonucleolytic cleavage to 5'-phosphomonoester.</text>
        <dbReference type="EC" id="3.1.26.3"/>
    </reaction>
</comment>
<dbReference type="GO" id="GO:0003725">
    <property type="term" value="F:double-stranded RNA binding"/>
    <property type="evidence" value="ECO:0007669"/>
    <property type="project" value="TreeGrafter"/>
</dbReference>
<name>A0A6J6F4Y5_9ZZZZ</name>
<dbReference type="AlphaFoldDB" id="A0A6J6F4Y5"/>
<dbReference type="EC" id="3.1.26.3" evidence="3"/>
<evidence type="ECO:0000256" key="4">
    <source>
        <dbReference type="ARBA" id="ARBA00022722"/>
    </source>
</evidence>
<dbReference type="GO" id="GO:0006364">
    <property type="term" value="P:rRNA processing"/>
    <property type="evidence" value="ECO:0007669"/>
    <property type="project" value="InterPro"/>
</dbReference>
<feature type="domain" description="DRBM" evidence="9">
    <location>
        <begin position="185"/>
        <end position="253"/>
    </location>
</feature>
<evidence type="ECO:0000256" key="7">
    <source>
        <dbReference type="ARBA" id="ARBA00022884"/>
    </source>
</evidence>
<dbReference type="PANTHER" id="PTHR11207">
    <property type="entry name" value="RIBONUCLEASE III"/>
    <property type="match status" value="1"/>
</dbReference>
<feature type="region of interest" description="Disordered" evidence="8">
    <location>
        <begin position="1"/>
        <end position="23"/>
    </location>
</feature>
<keyword evidence="4" id="KW-0540">Nuclease</keyword>
<evidence type="ECO:0000259" key="10">
    <source>
        <dbReference type="PROSITE" id="PS50142"/>
    </source>
</evidence>
<feature type="compositionally biased region" description="Basic residues" evidence="8">
    <location>
        <begin position="8"/>
        <end position="23"/>
    </location>
</feature>
<dbReference type="SUPFAM" id="SSF54768">
    <property type="entry name" value="dsRNA-binding domain-like"/>
    <property type="match status" value="1"/>
</dbReference>
<comment type="similarity">
    <text evidence="2">Belongs to the ribonuclease III family.</text>
</comment>
<protein>
    <recommendedName>
        <fullName evidence="3">ribonuclease III</fullName>
        <ecNumber evidence="3">3.1.26.3</ecNumber>
    </recommendedName>
</protein>
<dbReference type="Pfam" id="PF14622">
    <property type="entry name" value="Ribonucleas_3_3"/>
    <property type="match status" value="1"/>
</dbReference>
<evidence type="ECO:0000256" key="1">
    <source>
        <dbReference type="ARBA" id="ARBA00000109"/>
    </source>
</evidence>
<dbReference type="FunFam" id="1.10.1520.10:FF:000001">
    <property type="entry name" value="Ribonuclease 3"/>
    <property type="match status" value="1"/>
</dbReference>
<dbReference type="InterPro" id="IPR014720">
    <property type="entry name" value="dsRBD_dom"/>
</dbReference>
<dbReference type="EMBL" id="CAEZTS010000098">
    <property type="protein sequence ID" value="CAB4582635.1"/>
    <property type="molecule type" value="Genomic_DNA"/>
</dbReference>
<dbReference type="InterPro" id="IPR000999">
    <property type="entry name" value="RNase_III_dom"/>
</dbReference>
<dbReference type="CDD" id="cd00593">
    <property type="entry name" value="RIBOc"/>
    <property type="match status" value="1"/>
</dbReference>
<dbReference type="SMART" id="SM00535">
    <property type="entry name" value="RIBOc"/>
    <property type="match status" value="1"/>
</dbReference>
<evidence type="ECO:0000256" key="5">
    <source>
        <dbReference type="ARBA" id="ARBA00022759"/>
    </source>
</evidence>
<accession>A0A6J6F4Y5</accession>
<dbReference type="GO" id="GO:0004525">
    <property type="term" value="F:ribonuclease III activity"/>
    <property type="evidence" value="ECO:0007669"/>
    <property type="project" value="UniProtKB-EC"/>
</dbReference>
<keyword evidence="6" id="KW-0378">Hydrolase</keyword>
<evidence type="ECO:0000256" key="8">
    <source>
        <dbReference type="SAM" id="MobiDB-lite"/>
    </source>
</evidence>
<dbReference type="PROSITE" id="PS50142">
    <property type="entry name" value="RNASE_3_2"/>
    <property type="match status" value="1"/>
</dbReference>
<dbReference type="NCBIfam" id="TIGR02191">
    <property type="entry name" value="RNaseIII"/>
    <property type="match status" value="1"/>
</dbReference>
<organism evidence="11">
    <name type="scientific">freshwater metagenome</name>
    <dbReference type="NCBI Taxonomy" id="449393"/>
    <lineage>
        <taxon>unclassified sequences</taxon>
        <taxon>metagenomes</taxon>
        <taxon>ecological metagenomes</taxon>
    </lineage>
</organism>
<dbReference type="InterPro" id="IPR011907">
    <property type="entry name" value="RNase_III"/>
</dbReference>
<dbReference type="CDD" id="cd10845">
    <property type="entry name" value="DSRM_RNAse_III_family"/>
    <property type="match status" value="1"/>
</dbReference>
<dbReference type="SMART" id="SM00358">
    <property type="entry name" value="DSRM"/>
    <property type="match status" value="1"/>
</dbReference>
<dbReference type="HAMAP" id="MF_00104">
    <property type="entry name" value="RNase_III"/>
    <property type="match status" value="1"/>
</dbReference>
<dbReference type="PANTHER" id="PTHR11207:SF0">
    <property type="entry name" value="RIBONUCLEASE 3"/>
    <property type="match status" value="1"/>
</dbReference>
<dbReference type="InterPro" id="IPR036389">
    <property type="entry name" value="RNase_III_sf"/>
</dbReference>
<dbReference type="Gene3D" id="1.10.1520.10">
    <property type="entry name" value="Ribonuclease III domain"/>
    <property type="match status" value="1"/>
</dbReference>
<evidence type="ECO:0000256" key="3">
    <source>
        <dbReference type="ARBA" id="ARBA00012177"/>
    </source>
</evidence>
<evidence type="ECO:0000256" key="6">
    <source>
        <dbReference type="ARBA" id="ARBA00022801"/>
    </source>
</evidence>